<evidence type="ECO:0000313" key="3">
    <source>
        <dbReference type="Proteomes" id="UP001158049"/>
    </source>
</evidence>
<dbReference type="Proteomes" id="UP001158049">
    <property type="component" value="Unassembled WGS sequence"/>
</dbReference>
<protein>
    <recommendedName>
        <fullName evidence="1">UPF0246 protein SAMN06295970_102442</fullName>
    </recommendedName>
</protein>
<evidence type="ECO:0000313" key="2">
    <source>
        <dbReference type="EMBL" id="SMP50335.1"/>
    </source>
</evidence>
<dbReference type="PANTHER" id="PTHR30283:SF4">
    <property type="entry name" value="PEROXIDE STRESS RESISTANCE PROTEIN YAAA"/>
    <property type="match status" value="1"/>
</dbReference>
<proteinExistence type="inferred from homology"/>
<dbReference type="NCBIfam" id="NF002542">
    <property type="entry name" value="PRK02101.1-3"/>
    <property type="match status" value="1"/>
</dbReference>
<organism evidence="2 3">
    <name type="scientific">Noviherbaspirillum suwonense</name>
    <dbReference type="NCBI Taxonomy" id="1224511"/>
    <lineage>
        <taxon>Bacteria</taxon>
        <taxon>Pseudomonadati</taxon>
        <taxon>Pseudomonadota</taxon>
        <taxon>Betaproteobacteria</taxon>
        <taxon>Burkholderiales</taxon>
        <taxon>Oxalobacteraceae</taxon>
        <taxon>Noviherbaspirillum</taxon>
    </lineage>
</organism>
<dbReference type="HAMAP" id="MF_00652">
    <property type="entry name" value="UPF0246"/>
    <property type="match status" value="1"/>
</dbReference>
<gene>
    <name evidence="2" type="ORF">SAMN06295970_102442</name>
</gene>
<dbReference type="EMBL" id="FXUL01000002">
    <property type="protein sequence ID" value="SMP50335.1"/>
    <property type="molecule type" value="Genomic_DNA"/>
</dbReference>
<keyword evidence="3" id="KW-1185">Reference proteome</keyword>
<name>A0ABY1PVK6_9BURK</name>
<sequence length="257" mass="28326">MLIVLSPAKTLDYTSPLATSDHTLPDFTNHAAGLIEQLTRLSPAEIAQLMKISDPLAALNAGRYASWTPQCTSDNARAAVLAFNGDVYTGLAASTLPAAALSHLQSQVRILSGLYGLLRPLDLMQPHRLEMGTRLKNARGANLYDYWGKLVTAALDRELAAREEGVLVNLASEEYFKVVQTERLRAPVITPVFQDWKDGRYKIISFHAKKARGLMARFAALNHITEPGQLKAFDLGGYAYDAANSDNSRWMFRRHAA</sequence>
<accession>A0ABY1PVK6</accession>
<dbReference type="RefSeq" id="WP_283441229.1">
    <property type="nucleotide sequence ID" value="NZ_FXUL01000002.1"/>
</dbReference>
<comment type="caution">
    <text evidence="2">The sequence shown here is derived from an EMBL/GenBank/DDBJ whole genome shotgun (WGS) entry which is preliminary data.</text>
</comment>
<reference evidence="2 3" key="1">
    <citation type="submission" date="2017-05" db="EMBL/GenBank/DDBJ databases">
        <authorList>
            <person name="Varghese N."/>
            <person name="Submissions S."/>
        </authorList>
    </citation>
    <scope>NUCLEOTIDE SEQUENCE [LARGE SCALE GENOMIC DNA]</scope>
    <source>
        <strain evidence="2 3">DSM 26001</strain>
    </source>
</reference>
<comment type="similarity">
    <text evidence="1">Belongs to the UPF0246 family.</text>
</comment>
<dbReference type="InterPro" id="IPR005583">
    <property type="entry name" value="YaaA"/>
</dbReference>
<dbReference type="PANTHER" id="PTHR30283">
    <property type="entry name" value="PEROXIDE STRESS RESPONSE PROTEIN YAAA"/>
    <property type="match status" value="1"/>
</dbReference>
<dbReference type="Pfam" id="PF03883">
    <property type="entry name" value="H2O2_YaaD"/>
    <property type="match status" value="1"/>
</dbReference>
<evidence type="ECO:0000256" key="1">
    <source>
        <dbReference type="HAMAP-Rule" id="MF_00652"/>
    </source>
</evidence>